<evidence type="ECO:0000256" key="1">
    <source>
        <dbReference type="ARBA" id="ARBA00004442"/>
    </source>
</evidence>
<accession>A0A7Z2S4C2</accession>
<keyword evidence="5" id="KW-0998">Cell outer membrane</keyword>
<dbReference type="PANTHER" id="PTHR38776:SF1">
    <property type="entry name" value="MLTA-INTERACTING PROTEIN-RELATED"/>
    <property type="match status" value="1"/>
</dbReference>
<evidence type="ECO:0000256" key="6">
    <source>
        <dbReference type="SAM" id="SignalP"/>
    </source>
</evidence>
<protein>
    <submittedName>
        <fullName evidence="7">MipA/OmpV family protein</fullName>
    </submittedName>
</protein>
<evidence type="ECO:0000256" key="4">
    <source>
        <dbReference type="ARBA" id="ARBA00023136"/>
    </source>
</evidence>
<dbReference type="Proteomes" id="UP000464468">
    <property type="component" value="Chromosome"/>
</dbReference>
<evidence type="ECO:0000256" key="3">
    <source>
        <dbReference type="ARBA" id="ARBA00022729"/>
    </source>
</evidence>
<dbReference type="Pfam" id="PF06629">
    <property type="entry name" value="MipA"/>
    <property type="match status" value="1"/>
</dbReference>
<keyword evidence="3 6" id="KW-0732">Signal</keyword>
<reference evidence="7 8" key="1">
    <citation type="submission" date="2020-01" db="EMBL/GenBank/DDBJ databases">
        <title>Sphingomonas sp. C33 whole genome sequece.</title>
        <authorList>
            <person name="Park C."/>
        </authorList>
    </citation>
    <scope>NUCLEOTIDE SEQUENCE [LARGE SCALE GENOMIC DNA]</scope>
    <source>
        <strain evidence="7 8">C33</strain>
    </source>
</reference>
<dbReference type="AlphaFoldDB" id="A0A7Z2S4C2"/>
<feature type="signal peptide" evidence="6">
    <location>
        <begin position="1"/>
        <end position="20"/>
    </location>
</feature>
<evidence type="ECO:0000313" key="7">
    <source>
        <dbReference type="EMBL" id="QHL89910.1"/>
    </source>
</evidence>
<comment type="similarity">
    <text evidence="2">Belongs to the MipA/OmpV family.</text>
</comment>
<sequence length="282" mass="29052">MRAGSALLAAVLAATSPAVAAQDSGPPASAAPPRDDYALTFGLGAAVNPSYAGSNNYQVNPGGIIRGRVAGFAFQTQGLGLLVDLIRDGSGTLDVQAGPVVALNPNRVNRIQDRRVAALGELDLAVEVGGFLGLSKTGIITSAYDSLTMTVAMRRDVTGTHDSHVIEPRITYATPLDRRTLVALSVDAAIVGNGFARTYFGVTPQGAAASGLAAYDLGGGVQDVGLNLIGVRSLGRDVRRGWALFGIAGFSRILGDFARSPVVRDAGSPNQFFSAMGLAYSF</sequence>
<proteinExistence type="inferred from homology"/>
<keyword evidence="4" id="KW-0472">Membrane</keyword>
<keyword evidence="8" id="KW-1185">Reference proteome</keyword>
<name>A0A7Z2S4C2_9SPHN</name>
<comment type="subcellular location">
    <subcellularLocation>
        <location evidence="1">Cell outer membrane</location>
    </subcellularLocation>
</comment>
<dbReference type="GO" id="GO:0009279">
    <property type="term" value="C:cell outer membrane"/>
    <property type="evidence" value="ECO:0007669"/>
    <property type="project" value="UniProtKB-SubCell"/>
</dbReference>
<dbReference type="EMBL" id="CP047895">
    <property type="protein sequence ID" value="QHL89910.1"/>
    <property type="molecule type" value="Genomic_DNA"/>
</dbReference>
<evidence type="ECO:0000313" key="8">
    <source>
        <dbReference type="Proteomes" id="UP000464468"/>
    </source>
</evidence>
<dbReference type="KEGG" id="schy:GVO57_02565"/>
<dbReference type="InterPro" id="IPR010583">
    <property type="entry name" value="MipA"/>
</dbReference>
<feature type="chain" id="PRO_5030984957" evidence="6">
    <location>
        <begin position="21"/>
        <end position="282"/>
    </location>
</feature>
<evidence type="ECO:0000256" key="2">
    <source>
        <dbReference type="ARBA" id="ARBA00005722"/>
    </source>
</evidence>
<organism evidence="7 8">
    <name type="scientific">Sphingomonas changnyeongensis</name>
    <dbReference type="NCBI Taxonomy" id="2698679"/>
    <lineage>
        <taxon>Bacteria</taxon>
        <taxon>Pseudomonadati</taxon>
        <taxon>Pseudomonadota</taxon>
        <taxon>Alphaproteobacteria</taxon>
        <taxon>Sphingomonadales</taxon>
        <taxon>Sphingomonadaceae</taxon>
        <taxon>Sphingomonas</taxon>
    </lineage>
</organism>
<dbReference type="PANTHER" id="PTHR38776">
    <property type="entry name" value="MLTA-INTERACTING PROTEIN-RELATED"/>
    <property type="match status" value="1"/>
</dbReference>
<gene>
    <name evidence="7" type="ORF">GVO57_02565</name>
</gene>
<evidence type="ECO:0000256" key="5">
    <source>
        <dbReference type="ARBA" id="ARBA00023237"/>
    </source>
</evidence>
<dbReference type="RefSeq" id="WP_160591585.1">
    <property type="nucleotide sequence ID" value="NZ_CP047895.1"/>
</dbReference>